<accession>A0A0B7FN30</accession>
<evidence type="ECO:0000313" key="3">
    <source>
        <dbReference type="Proteomes" id="UP000059188"/>
    </source>
</evidence>
<protein>
    <submittedName>
        <fullName evidence="2">Uncharacterized protein</fullName>
    </submittedName>
</protein>
<sequence>MNRILRFFEQSIVSRDNKQIGPNHNHACPNRSLLRRVILPWCFKCLIEALGRRVHPGLASYHAKLSRDGAFQYCGIASLDNDDLLFDKMSKLLDLFFGPANETSPEIWNILLGSGRSWGAQVVRGQPIELDKDLLEETPRNDATLEQGILRGNGLPILMQKALSLWSDGQFQVISRALLREHQYLTSLLVLTLGALLFSFQPPKIQDVFPLFPQFPQPPGIMIDQPKTHPLILKTTTSPTFIHSVGTYLSHSDESVRCGMLVAELVSGGSWILDGGMIGDMEGEVAQPIKEELLIPAVDRSSPHESAQKGQNNVTPEPYSDDDSLIGYTSLSPPLLANLHQLHRN</sequence>
<dbReference type="Proteomes" id="UP000059188">
    <property type="component" value="Unassembled WGS sequence"/>
</dbReference>
<dbReference type="OrthoDB" id="10254187at2759"/>
<evidence type="ECO:0000256" key="1">
    <source>
        <dbReference type="SAM" id="MobiDB-lite"/>
    </source>
</evidence>
<evidence type="ECO:0000313" key="2">
    <source>
        <dbReference type="EMBL" id="CEL59070.1"/>
    </source>
</evidence>
<name>A0A0B7FN30_THACB</name>
<proteinExistence type="predicted"/>
<gene>
    <name evidence="2" type="ORF">RSOLAG1IB_09057</name>
</gene>
<feature type="region of interest" description="Disordered" evidence="1">
    <location>
        <begin position="299"/>
        <end position="324"/>
    </location>
</feature>
<organism evidence="2 3">
    <name type="scientific">Thanatephorus cucumeris (strain AG1-IB / isolate 7/3/14)</name>
    <name type="common">Lettuce bottom rot fungus</name>
    <name type="synonym">Rhizoctonia solani</name>
    <dbReference type="NCBI Taxonomy" id="1108050"/>
    <lineage>
        <taxon>Eukaryota</taxon>
        <taxon>Fungi</taxon>
        <taxon>Dikarya</taxon>
        <taxon>Basidiomycota</taxon>
        <taxon>Agaricomycotina</taxon>
        <taxon>Agaricomycetes</taxon>
        <taxon>Cantharellales</taxon>
        <taxon>Ceratobasidiaceae</taxon>
        <taxon>Rhizoctonia</taxon>
        <taxon>Rhizoctonia solani AG-1</taxon>
    </lineage>
</organism>
<dbReference type="AlphaFoldDB" id="A0A0B7FN30"/>
<dbReference type="EMBL" id="LN679137">
    <property type="protein sequence ID" value="CEL59070.1"/>
    <property type="molecule type" value="Genomic_DNA"/>
</dbReference>
<keyword evidence="3" id="KW-1185">Reference proteome</keyword>
<reference evidence="2 3" key="1">
    <citation type="submission" date="2014-11" db="EMBL/GenBank/DDBJ databases">
        <authorList>
            <person name="Wibberg Daniel"/>
        </authorList>
    </citation>
    <scope>NUCLEOTIDE SEQUENCE [LARGE SCALE GENOMIC DNA]</scope>
    <source>
        <strain evidence="2">Rhizoctonia solani AG1-IB 7/3/14</strain>
    </source>
</reference>